<evidence type="ECO:0000313" key="2">
    <source>
        <dbReference type="Proteomes" id="UP001154282"/>
    </source>
</evidence>
<keyword evidence="2" id="KW-1185">Reference proteome</keyword>
<dbReference type="AlphaFoldDB" id="A0AAV0MUC5"/>
<organism evidence="1 2">
    <name type="scientific">Linum tenue</name>
    <dbReference type="NCBI Taxonomy" id="586396"/>
    <lineage>
        <taxon>Eukaryota</taxon>
        <taxon>Viridiplantae</taxon>
        <taxon>Streptophyta</taxon>
        <taxon>Embryophyta</taxon>
        <taxon>Tracheophyta</taxon>
        <taxon>Spermatophyta</taxon>
        <taxon>Magnoliopsida</taxon>
        <taxon>eudicotyledons</taxon>
        <taxon>Gunneridae</taxon>
        <taxon>Pentapetalae</taxon>
        <taxon>rosids</taxon>
        <taxon>fabids</taxon>
        <taxon>Malpighiales</taxon>
        <taxon>Linaceae</taxon>
        <taxon>Linum</taxon>
    </lineage>
</organism>
<sequence length="105" mass="12055">LRRQTNLNVDAPVLNPGIHRELPVEFVPGTAPHRHGLPPPEIVTVDVEPRRAAQHHPSGDKTSHRRHFRILDPRLHRSLQLLDRQPRHHLVHLRRHASQSLIASS</sequence>
<name>A0AAV0MUC5_9ROSI</name>
<dbReference type="EMBL" id="CAMGYJ010000007">
    <property type="protein sequence ID" value="CAI0450383.1"/>
    <property type="molecule type" value="Genomic_DNA"/>
</dbReference>
<feature type="non-terminal residue" evidence="1">
    <location>
        <position position="1"/>
    </location>
</feature>
<reference evidence="1" key="1">
    <citation type="submission" date="2022-08" db="EMBL/GenBank/DDBJ databases">
        <authorList>
            <person name="Gutierrez-Valencia J."/>
        </authorList>
    </citation>
    <scope>NUCLEOTIDE SEQUENCE</scope>
</reference>
<dbReference type="Proteomes" id="UP001154282">
    <property type="component" value="Unassembled WGS sequence"/>
</dbReference>
<comment type="caution">
    <text evidence="1">The sequence shown here is derived from an EMBL/GenBank/DDBJ whole genome shotgun (WGS) entry which is preliminary data.</text>
</comment>
<protein>
    <submittedName>
        <fullName evidence="1">Uncharacterized protein</fullName>
    </submittedName>
</protein>
<proteinExistence type="predicted"/>
<accession>A0AAV0MUC5</accession>
<gene>
    <name evidence="1" type="ORF">LITE_LOCUS30494</name>
</gene>
<evidence type="ECO:0000313" key="1">
    <source>
        <dbReference type="EMBL" id="CAI0450383.1"/>
    </source>
</evidence>